<evidence type="ECO:0000313" key="2">
    <source>
        <dbReference type="Proteomes" id="UP000499080"/>
    </source>
</evidence>
<evidence type="ECO:0000313" key="1">
    <source>
        <dbReference type="EMBL" id="GBM93763.1"/>
    </source>
</evidence>
<dbReference type="EMBL" id="BGPR01003904">
    <property type="protein sequence ID" value="GBM93763.1"/>
    <property type="molecule type" value="Genomic_DNA"/>
</dbReference>
<organism evidence="1 2">
    <name type="scientific">Araneus ventricosus</name>
    <name type="common">Orbweaver spider</name>
    <name type="synonym">Epeira ventricosa</name>
    <dbReference type="NCBI Taxonomy" id="182803"/>
    <lineage>
        <taxon>Eukaryota</taxon>
        <taxon>Metazoa</taxon>
        <taxon>Ecdysozoa</taxon>
        <taxon>Arthropoda</taxon>
        <taxon>Chelicerata</taxon>
        <taxon>Arachnida</taxon>
        <taxon>Araneae</taxon>
        <taxon>Araneomorphae</taxon>
        <taxon>Entelegynae</taxon>
        <taxon>Araneoidea</taxon>
        <taxon>Araneidae</taxon>
        <taxon>Araneus</taxon>
    </lineage>
</organism>
<name>A0A4Y2JTN1_ARAVE</name>
<protein>
    <submittedName>
        <fullName evidence="1">Uncharacterized protein</fullName>
    </submittedName>
</protein>
<proteinExistence type="predicted"/>
<comment type="caution">
    <text evidence="1">The sequence shown here is derived from an EMBL/GenBank/DDBJ whole genome shotgun (WGS) entry which is preliminary data.</text>
</comment>
<dbReference type="Proteomes" id="UP000499080">
    <property type="component" value="Unassembled WGS sequence"/>
</dbReference>
<accession>A0A4Y2JTN1</accession>
<sequence>MRVCLLSVRHENCHRQIVQFTAVALETGYRRKNPFLVDRSSFKCVPPQTGAKNKKKLRFPLDYSYLKWTFPSTTSYYSDTRKLENLAATVLVEDRQ</sequence>
<dbReference type="AlphaFoldDB" id="A0A4Y2JTN1"/>
<keyword evidence="2" id="KW-1185">Reference proteome</keyword>
<gene>
    <name evidence="1" type="ORF">AVEN_51612_1</name>
</gene>
<reference evidence="1 2" key="1">
    <citation type="journal article" date="2019" name="Sci. Rep.">
        <title>Orb-weaving spider Araneus ventricosus genome elucidates the spidroin gene catalogue.</title>
        <authorList>
            <person name="Kono N."/>
            <person name="Nakamura H."/>
            <person name="Ohtoshi R."/>
            <person name="Moran D.A.P."/>
            <person name="Shinohara A."/>
            <person name="Yoshida Y."/>
            <person name="Fujiwara M."/>
            <person name="Mori M."/>
            <person name="Tomita M."/>
            <person name="Arakawa K."/>
        </authorList>
    </citation>
    <scope>NUCLEOTIDE SEQUENCE [LARGE SCALE GENOMIC DNA]</scope>
</reference>